<gene>
    <name evidence="2" type="ORF">I8J32_007825</name>
</gene>
<proteinExistence type="predicted"/>
<dbReference type="Proteomes" id="UP000639274">
    <property type="component" value="Chromosome"/>
</dbReference>
<dbReference type="RefSeq" id="WP_200610387.1">
    <property type="nucleotide sequence ID" value="NZ_CP071518.1"/>
</dbReference>
<reference evidence="2 3" key="1">
    <citation type="submission" date="2021-03" db="EMBL/GenBank/DDBJ databases">
        <title>Lysobacter sp. nov. isolated from soil of gangwondo yeongwol, south Korea.</title>
        <authorList>
            <person name="Kim K.R."/>
            <person name="Kim K.H."/>
            <person name="Jeon C.O."/>
        </authorList>
    </citation>
    <scope>NUCLEOTIDE SEQUENCE [LARGE SCALE GENOMIC DNA]</scope>
    <source>
        <strain evidence="2 3">R19</strain>
    </source>
</reference>
<feature type="chain" id="PRO_5037032980" evidence="1">
    <location>
        <begin position="17"/>
        <end position="168"/>
    </location>
</feature>
<keyword evidence="1" id="KW-0732">Signal</keyword>
<dbReference type="AlphaFoldDB" id="A0A975ATV4"/>
<name>A0A975ATV4_9GAMM</name>
<evidence type="ECO:0000313" key="2">
    <source>
        <dbReference type="EMBL" id="QSX79733.1"/>
    </source>
</evidence>
<accession>A0A975ATV4</accession>
<evidence type="ECO:0000256" key="1">
    <source>
        <dbReference type="SAM" id="SignalP"/>
    </source>
</evidence>
<protein>
    <submittedName>
        <fullName evidence="2">Uncharacterized protein</fullName>
    </submittedName>
</protein>
<dbReference type="EMBL" id="CP071518">
    <property type="protein sequence ID" value="QSX79733.1"/>
    <property type="molecule type" value="Genomic_DNA"/>
</dbReference>
<keyword evidence="3" id="KW-1185">Reference proteome</keyword>
<sequence length="168" mass="18850">MLLALLILLAVKPAIAEGVHTVPVDIRDHFKSSGCSEITDYYSESRVIEKPYMYRVKSVIAGREVDNDYSFIAWCRSNKKDNETQYILVGQLGGGTWPGGCKLPIREFDYAGGLSVKVRSVDLSAFTDLARRSVGKNSARGPVIRSERDGLVYEVFCHRKSWVRRSTD</sequence>
<feature type="signal peptide" evidence="1">
    <location>
        <begin position="1"/>
        <end position="16"/>
    </location>
</feature>
<organism evidence="2 3">
    <name type="scientific">Agrilutibacter solisilvae</name>
    <dbReference type="NCBI Taxonomy" id="2763317"/>
    <lineage>
        <taxon>Bacteria</taxon>
        <taxon>Pseudomonadati</taxon>
        <taxon>Pseudomonadota</taxon>
        <taxon>Gammaproteobacteria</taxon>
        <taxon>Lysobacterales</taxon>
        <taxon>Lysobacteraceae</taxon>
        <taxon>Agrilutibacter</taxon>
    </lineage>
</organism>
<dbReference type="KEGG" id="lsf:I8J32_007825"/>
<evidence type="ECO:0000313" key="3">
    <source>
        <dbReference type="Proteomes" id="UP000639274"/>
    </source>
</evidence>